<name>A0A2T7BM04_9BACT</name>
<evidence type="ECO:0008006" key="4">
    <source>
        <dbReference type="Google" id="ProtNLM"/>
    </source>
</evidence>
<evidence type="ECO:0000313" key="3">
    <source>
        <dbReference type="Proteomes" id="UP000244450"/>
    </source>
</evidence>
<dbReference type="OrthoDB" id="1094829at2"/>
<keyword evidence="3" id="KW-1185">Reference proteome</keyword>
<dbReference type="Proteomes" id="UP000244450">
    <property type="component" value="Unassembled WGS sequence"/>
</dbReference>
<evidence type="ECO:0000313" key="2">
    <source>
        <dbReference type="EMBL" id="PUZ28713.1"/>
    </source>
</evidence>
<sequence>MKKFFCYIILGAGALLAACTKNDPASIYNTPPNIYFDWRDSTGAGALKDSLVFSFAFTPERTVDTALLPIRISGDRMPKDRIFKLAIVDSATTAKAGLHFKALEPQYIMPADSGFVKVPVYLYAADTSLHSHSVKLRVKLLPTSDFTVTDTLFNVAKISFSNMLQQPEWWAYWSQLGPYSRVSFELLILSTGTTVMYPPADFTHQPAMMFICSSFTSFIKDPFSFVTKHPSLNLVTTANGDGTYSLYATNNPDKKWILYPEGGAYYFHDENGVTIKL</sequence>
<dbReference type="InterPro" id="IPR032299">
    <property type="entry name" value="DUF4843"/>
</dbReference>
<reference evidence="2 3" key="1">
    <citation type="submission" date="2018-04" db="EMBL/GenBank/DDBJ databases">
        <title>Chitinophaga fuyangensis sp. nov., isolated from soil in a chemical factory.</title>
        <authorList>
            <person name="Chen K."/>
        </authorList>
    </citation>
    <scope>NUCLEOTIDE SEQUENCE [LARGE SCALE GENOMIC DNA]</scope>
    <source>
        <strain evidence="2 3">LY-1</strain>
    </source>
</reference>
<proteinExistence type="predicted"/>
<protein>
    <recommendedName>
        <fullName evidence="4">DUF4843 domain-containing protein</fullName>
    </recommendedName>
</protein>
<accession>A0A2T7BM04</accession>
<dbReference type="PROSITE" id="PS51257">
    <property type="entry name" value="PROKAR_LIPOPROTEIN"/>
    <property type="match status" value="1"/>
</dbReference>
<keyword evidence="1" id="KW-0732">Signal</keyword>
<dbReference type="EMBL" id="QCYK01000001">
    <property type="protein sequence ID" value="PUZ28713.1"/>
    <property type="molecule type" value="Genomic_DNA"/>
</dbReference>
<dbReference type="Pfam" id="PF16132">
    <property type="entry name" value="DUF4843"/>
    <property type="match status" value="1"/>
</dbReference>
<dbReference type="AlphaFoldDB" id="A0A2T7BM04"/>
<gene>
    <name evidence="2" type="ORF">DCC81_04305</name>
</gene>
<feature type="signal peptide" evidence="1">
    <location>
        <begin position="1"/>
        <end position="17"/>
    </location>
</feature>
<comment type="caution">
    <text evidence="2">The sequence shown here is derived from an EMBL/GenBank/DDBJ whole genome shotgun (WGS) entry which is preliminary data.</text>
</comment>
<evidence type="ECO:0000256" key="1">
    <source>
        <dbReference type="SAM" id="SignalP"/>
    </source>
</evidence>
<feature type="chain" id="PRO_5015524401" description="DUF4843 domain-containing protein" evidence="1">
    <location>
        <begin position="18"/>
        <end position="277"/>
    </location>
</feature>
<organism evidence="2 3">
    <name type="scientific">Chitinophaga parva</name>
    <dbReference type="NCBI Taxonomy" id="2169414"/>
    <lineage>
        <taxon>Bacteria</taxon>
        <taxon>Pseudomonadati</taxon>
        <taxon>Bacteroidota</taxon>
        <taxon>Chitinophagia</taxon>
        <taxon>Chitinophagales</taxon>
        <taxon>Chitinophagaceae</taxon>
        <taxon>Chitinophaga</taxon>
    </lineage>
</organism>
<dbReference type="RefSeq" id="WP_108685352.1">
    <property type="nucleotide sequence ID" value="NZ_QCYK01000001.1"/>
</dbReference>